<gene>
    <name evidence="1" type="ORF">E6B08_22880</name>
</gene>
<dbReference type="EMBL" id="CP039371">
    <property type="protein sequence ID" value="QCI14014.1"/>
    <property type="molecule type" value="Genomic_DNA"/>
</dbReference>
<name>A0A4D6XEH5_PSEPU</name>
<evidence type="ECO:0000313" key="1">
    <source>
        <dbReference type="EMBL" id="QCI14014.1"/>
    </source>
</evidence>
<organism evidence="1 2">
    <name type="scientific">Pseudomonas putida</name>
    <name type="common">Arthrobacter siderocapsulatus</name>
    <dbReference type="NCBI Taxonomy" id="303"/>
    <lineage>
        <taxon>Bacteria</taxon>
        <taxon>Pseudomonadati</taxon>
        <taxon>Pseudomonadota</taxon>
        <taxon>Gammaproteobacteria</taxon>
        <taxon>Pseudomonadales</taxon>
        <taxon>Pseudomonadaceae</taxon>
        <taxon>Pseudomonas</taxon>
    </lineage>
</organism>
<dbReference type="Proteomes" id="UP000298551">
    <property type="component" value="Chromosome"/>
</dbReference>
<accession>A0A4D6XEH5</accession>
<dbReference type="AlphaFoldDB" id="A0A4D6XEH5"/>
<sequence>MVEGLVQGCQGGVGHLPHLGWLGRPLRGQARSYRNTTVFKACMDHVGAGLPAKRPALLVNYSNPCAVCPTAYPYAFQRRQRFSQLCRFRHAPCRKPSRTLPPCRSTLCPTQAARHLQERGRIKLQNVTSDLPIQ</sequence>
<proteinExistence type="predicted"/>
<reference evidence="2" key="1">
    <citation type="submission" date="2019-04" db="EMBL/GenBank/DDBJ databases">
        <title>Genome sequence of Pseudomonas putida 1290, an auxin catabolizing strain.</title>
        <authorList>
            <person name="Laird T.S."/>
            <person name="Leveau J.H.J."/>
        </authorList>
    </citation>
    <scope>NUCLEOTIDE SEQUENCE [LARGE SCALE GENOMIC DNA]</scope>
    <source>
        <strain evidence="2">1290</strain>
    </source>
</reference>
<protein>
    <submittedName>
        <fullName evidence="1">Uncharacterized protein</fullName>
    </submittedName>
</protein>
<evidence type="ECO:0000313" key="2">
    <source>
        <dbReference type="Proteomes" id="UP000298551"/>
    </source>
</evidence>